<dbReference type="Proteomes" id="UP000887579">
    <property type="component" value="Unplaced"/>
</dbReference>
<sequence length="204" mass="23249">MATEQTKSFVDTTKNDEFNNIDLNNHYNSCFTNNNTLSETAKKDSVKDCGKSKPFKRIAAISNVLDLGHTNILFAKKDSWKSNKQIPTTFLNLKRDSEENNKSERPKDPNSSTLSLHIATYENSIQADVTDDAKRGAQSRKNLMMVKQFDDYLQNPFEFPRQQDDRTSKPEVMQFQASQKLLNPSQSGNKEGNIIGHTHLPNQY</sequence>
<evidence type="ECO:0000313" key="1">
    <source>
        <dbReference type="Proteomes" id="UP000887579"/>
    </source>
</evidence>
<proteinExistence type="predicted"/>
<protein>
    <submittedName>
        <fullName evidence="2">Uncharacterized protein</fullName>
    </submittedName>
</protein>
<evidence type="ECO:0000313" key="2">
    <source>
        <dbReference type="WBParaSite" id="ES5_v2.g22158.t1"/>
    </source>
</evidence>
<reference evidence="2" key="1">
    <citation type="submission" date="2022-11" db="UniProtKB">
        <authorList>
            <consortium name="WormBaseParasite"/>
        </authorList>
    </citation>
    <scope>IDENTIFICATION</scope>
</reference>
<name>A0AC34FYC7_9BILA</name>
<accession>A0AC34FYC7</accession>
<organism evidence="1 2">
    <name type="scientific">Panagrolaimus sp. ES5</name>
    <dbReference type="NCBI Taxonomy" id="591445"/>
    <lineage>
        <taxon>Eukaryota</taxon>
        <taxon>Metazoa</taxon>
        <taxon>Ecdysozoa</taxon>
        <taxon>Nematoda</taxon>
        <taxon>Chromadorea</taxon>
        <taxon>Rhabditida</taxon>
        <taxon>Tylenchina</taxon>
        <taxon>Panagrolaimomorpha</taxon>
        <taxon>Panagrolaimoidea</taxon>
        <taxon>Panagrolaimidae</taxon>
        <taxon>Panagrolaimus</taxon>
    </lineage>
</organism>
<dbReference type="WBParaSite" id="ES5_v2.g22158.t1">
    <property type="protein sequence ID" value="ES5_v2.g22158.t1"/>
    <property type="gene ID" value="ES5_v2.g22158"/>
</dbReference>